<evidence type="ECO:0000256" key="1">
    <source>
        <dbReference type="ARBA" id="ARBA00007074"/>
    </source>
</evidence>
<gene>
    <name evidence="6" type="ORF">ABCQ75_01990</name>
</gene>
<dbReference type="InterPro" id="IPR000064">
    <property type="entry name" value="NLP_P60_dom"/>
</dbReference>
<dbReference type="InterPro" id="IPR038765">
    <property type="entry name" value="Papain-like_cys_pep_sf"/>
</dbReference>
<dbReference type="Gene3D" id="3.90.1720.10">
    <property type="entry name" value="endopeptidase domain like (from Nostoc punctiforme)"/>
    <property type="match status" value="1"/>
</dbReference>
<accession>A0ABU9WVX1</accession>
<name>A0ABU9WVX1_9MICC</name>
<evidence type="ECO:0000256" key="4">
    <source>
        <dbReference type="ARBA" id="ARBA00022807"/>
    </source>
</evidence>
<proteinExistence type="inferred from homology"/>
<reference evidence="6 7" key="1">
    <citation type="submission" date="2024-05" db="EMBL/GenBank/DDBJ databases">
        <title>Sinomonas sp. nov., isolated from a waste landfill.</title>
        <authorList>
            <person name="Zhao Y."/>
        </authorList>
    </citation>
    <scope>NUCLEOTIDE SEQUENCE [LARGE SCALE GENOMIC DNA]</scope>
    <source>
        <strain evidence="6 7">CCTCC AB2014300</strain>
    </source>
</reference>
<organism evidence="6 7">
    <name type="scientific">Sinomonas halotolerans</name>
    <dbReference type="NCBI Taxonomy" id="1644133"/>
    <lineage>
        <taxon>Bacteria</taxon>
        <taxon>Bacillati</taxon>
        <taxon>Actinomycetota</taxon>
        <taxon>Actinomycetes</taxon>
        <taxon>Micrococcales</taxon>
        <taxon>Micrococcaceae</taxon>
        <taxon>Sinomonas</taxon>
    </lineage>
</organism>
<dbReference type="Pfam" id="PF00877">
    <property type="entry name" value="NLPC_P60"/>
    <property type="match status" value="1"/>
</dbReference>
<feature type="domain" description="NlpC/P60" evidence="5">
    <location>
        <begin position="120"/>
        <end position="230"/>
    </location>
</feature>
<evidence type="ECO:0000313" key="6">
    <source>
        <dbReference type="EMBL" id="MEN2743310.1"/>
    </source>
</evidence>
<comment type="caution">
    <text evidence="6">The sequence shown here is derived from an EMBL/GenBank/DDBJ whole genome shotgun (WGS) entry which is preliminary data.</text>
</comment>
<keyword evidence="7" id="KW-1185">Reference proteome</keyword>
<dbReference type="PANTHER" id="PTHR47359:SF3">
    <property type="entry name" value="NLP_P60 DOMAIN-CONTAINING PROTEIN-RELATED"/>
    <property type="match status" value="1"/>
</dbReference>
<dbReference type="RefSeq" id="WP_345882796.1">
    <property type="nucleotide sequence ID" value="NZ_JBDFRB010000001.1"/>
</dbReference>
<evidence type="ECO:0000313" key="7">
    <source>
        <dbReference type="Proteomes" id="UP001422074"/>
    </source>
</evidence>
<evidence type="ECO:0000256" key="3">
    <source>
        <dbReference type="ARBA" id="ARBA00022801"/>
    </source>
</evidence>
<dbReference type="SUPFAM" id="SSF54001">
    <property type="entry name" value="Cysteine proteinases"/>
    <property type="match status" value="1"/>
</dbReference>
<keyword evidence="3" id="KW-0378">Hydrolase</keyword>
<evidence type="ECO:0000256" key="2">
    <source>
        <dbReference type="ARBA" id="ARBA00022670"/>
    </source>
</evidence>
<keyword evidence="2" id="KW-0645">Protease</keyword>
<sequence>MTARHRAVPVRTSPFEAVTQAVNDNAGTLGRQAAVIAAASGLIISAGLPAQAAESQREASALSDVASAAAPTVVAPQEAKVDFERPAVASVAAPVVETVEEPEPTLAAQSSDVAVIDASSAAGSTLAAIAYTGIGSPYVWGGNSPAGWDCSGFTQWVYAQAGISIPRVQAWSIMTPTATPAPGDLVVQNGGAHVGIYVGNGMMVSALNPSQGTLLHAVNATGSSVFYTLS</sequence>
<dbReference type="Proteomes" id="UP001422074">
    <property type="component" value="Unassembled WGS sequence"/>
</dbReference>
<dbReference type="InterPro" id="IPR051794">
    <property type="entry name" value="PG_Endopeptidase_C40"/>
</dbReference>
<dbReference type="EMBL" id="JBDFRB010000001">
    <property type="protein sequence ID" value="MEN2743310.1"/>
    <property type="molecule type" value="Genomic_DNA"/>
</dbReference>
<keyword evidence="4" id="KW-0788">Thiol protease</keyword>
<dbReference type="PANTHER" id="PTHR47359">
    <property type="entry name" value="PEPTIDOGLYCAN DL-ENDOPEPTIDASE CWLO"/>
    <property type="match status" value="1"/>
</dbReference>
<protein>
    <submittedName>
        <fullName evidence="6">NlpC/P60 family protein</fullName>
    </submittedName>
</protein>
<evidence type="ECO:0000259" key="5">
    <source>
        <dbReference type="PROSITE" id="PS51935"/>
    </source>
</evidence>
<dbReference type="PROSITE" id="PS51935">
    <property type="entry name" value="NLPC_P60"/>
    <property type="match status" value="1"/>
</dbReference>
<comment type="similarity">
    <text evidence="1">Belongs to the peptidase C40 family.</text>
</comment>